<reference evidence="1 2" key="1">
    <citation type="submission" date="2018-07" db="EMBL/GenBank/DDBJ databases">
        <title>Desertimonas flava gen. nov. sp. nov.</title>
        <authorList>
            <person name="Liu S."/>
        </authorList>
    </citation>
    <scope>NUCLEOTIDE SEQUENCE [LARGE SCALE GENOMIC DNA]</scope>
    <source>
        <strain evidence="1 2">16Sb5-5</strain>
    </source>
</reference>
<dbReference type="RefSeq" id="WP_114124879.1">
    <property type="nucleotide sequence ID" value="NZ_QOUI01000001.1"/>
</dbReference>
<sequence length="156" mass="17079">MNDQHRYAVDVRWTGARGTGTAGYRSYGRDHVVSTEGRPDLLGSADPTFRGDTDRWNPEQLLLAALAQCHLLSFLHVCVREGVVVTGYRDAAEATMRVHPDGSGEFVEAVLRPRVTVAAGSRTDLDELHHTANGLCFIARSVSFPVRHEPLPVTTA</sequence>
<dbReference type="PANTHER" id="PTHR42830">
    <property type="entry name" value="OSMOTICALLY INDUCIBLE FAMILY PROTEIN"/>
    <property type="match status" value="1"/>
</dbReference>
<dbReference type="PANTHER" id="PTHR42830:SF2">
    <property type="entry name" value="OSMC_OHR FAMILY PROTEIN"/>
    <property type="match status" value="1"/>
</dbReference>
<dbReference type="InterPro" id="IPR015946">
    <property type="entry name" value="KH_dom-like_a/b"/>
</dbReference>
<protein>
    <submittedName>
        <fullName evidence="1">OsmC family peroxiredoxin</fullName>
    </submittedName>
</protein>
<name>A0A367YZ56_9ACTN</name>
<dbReference type="AlphaFoldDB" id="A0A367YZ56"/>
<dbReference type="InterPro" id="IPR036102">
    <property type="entry name" value="OsmC/Ohrsf"/>
</dbReference>
<gene>
    <name evidence="1" type="ORF">DT076_01580</name>
</gene>
<dbReference type="Gene3D" id="3.30.300.20">
    <property type="match status" value="1"/>
</dbReference>
<evidence type="ECO:0000313" key="2">
    <source>
        <dbReference type="Proteomes" id="UP000252770"/>
    </source>
</evidence>
<dbReference type="Pfam" id="PF02566">
    <property type="entry name" value="OsmC"/>
    <property type="match status" value="1"/>
</dbReference>
<proteinExistence type="predicted"/>
<dbReference type="Proteomes" id="UP000252770">
    <property type="component" value="Unassembled WGS sequence"/>
</dbReference>
<dbReference type="InterPro" id="IPR003718">
    <property type="entry name" value="OsmC/Ohr_fam"/>
</dbReference>
<accession>A0A367YZ56</accession>
<dbReference type="SUPFAM" id="SSF82784">
    <property type="entry name" value="OsmC-like"/>
    <property type="match status" value="1"/>
</dbReference>
<keyword evidence="2" id="KW-1185">Reference proteome</keyword>
<dbReference type="InterPro" id="IPR052707">
    <property type="entry name" value="OsmC_Ohr_Peroxiredoxin"/>
</dbReference>
<dbReference type="EMBL" id="QOUI01000001">
    <property type="protein sequence ID" value="RCK71176.1"/>
    <property type="molecule type" value="Genomic_DNA"/>
</dbReference>
<organism evidence="1 2">
    <name type="scientific">Desertihabitans brevis</name>
    <dbReference type="NCBI Taxonomy" id="2268447"/>
    <lineage>
        <taxon>Bacteria</taxon>
        <taxon>Bacillati</taxon>
        <taxon>Actinomycetota</taxon>
        <taxon>Actinomycetes</taxon>
        <taxon>Propionibacteriales</taxon>
        <taxon>Propionibacteriaceae</taxon>
        <taxon>Desertihabitans</taxon>
    </lineage>
</organism>
<evidence type="ECO:0000313" key="1">
    <source>
        <dbReference type="EMBL" id="RCK71176.1"/>
    </source>
</evidence>
<comment type="caution">
    <text evidence="1">The sequence shown here is derived from an EMBL/GenBank/DDBJ whole genome shotgun (WGS) entry which is preliminary data.</text>
</comment>